<sequence length="76" mass="9040">MKTIGQMMTELTDEQIEAAFHENEEWRKTGVLQEGILRSTYDRFCEINGGVTYMIHLITEPLLYEMVKRYRARLLK</sequence>
<evidence type="ECO:0000313" key="3">
    <source>
        <dbReference type="Proteomes" id="UP000198809"/>
    </source>
</evidence>
<dbReference type="Proteomes" id="UP000683429">
    <property type="component" value="Chromosome"/>
</dbReference>
<evidence type="ECO:0000313" key="4">
    <source>
        <dbReference type="Proteomes" id="UP000683429"/>
    </source>
</evidence>
<dbReference type="Proteomes" id="UP000198809">
    <property type="component" value="Unassembled WGS sequence"/>
</dbReference>
<gene>
    <name evidence="1" type="ORF">KP014_20900</name>
    <name evidence="2" type="ORF">SAMN04487895_101674</name>
</gene>
<name>A0A1H8GYD8_9BACL</name>
<protein>
    <submittedName>
        <fullName evidence="2">Uncharacterized protein</fullName>
    </submittedName>
</protein>
<dbReference type="STRING" id="1333845.SAMN04487895_101674"/>
<keyword evidence="4" id="KW-1185">Reference proteome</keyword>
<dbReference type="EMBL" id="CP076607">
    <property type="protein sequence ID" value="QWU14368.1"/>
    <property type="molecule type" value="Genomic_DNA"/>
</dbReference>
<dbReference type="EMBL" id="FODH01000001">
    <property type="protein sequence ID" value="SEN48517.1"/>
    <property type="molecule type" value="Genomic_DNA"/>
</dbReference>
<dbReference type="RefSeq" id="WP_036588357.1">
    <property type="nucleotide sequence ID" value="NZ_CP076607.1"/>
</dbReference>
<evidence type="ECO:0000313" key="1">
    <source>
        <dbReference type="EMBL" id="QWU14368.1"/>
    </source>
</evidence>
<dbReference type="OrthoDB" id="2680503at2"/>
<reference evidence="1 4" key="2">
    <citation type="submission" date="2021-06" db="EMBL/GenBank/DDBJ databases">
        <title>Whole genome sequence of Paenibacillus sophorae DSM23020 for comparative genomics.</title>
        <authorList>
            <person name="Kim M.-J."/>
            <person name="Lee G."/>
            <person name="Shin J.-H."/>
        </authorList>
    </citation>
    <scope>NUCLEOTIDE SEQUENCE [LARGE SCALE GENOMIC DNA]</scope>
    <source>
        <strain evidence="1 4">DSM 23020</strain>
    </source>
</reference>
<proteinExistence type="predicted"/>
<accession>A0A1H8GYD8</accession>
<dbReference type="AlphaFoldDB" id="A0A1H8GYD8"/>
<organism evidence="2 3">
    <name type="scientific">Paenibacillus sophorae</name>
    <dbReference type="NCBI Taxonomy" id="1333845"/>
    <lineage>
        <taxon>Bacteria</taxon>
        <taxon>Bacillati</taxon>
        <taxon>Bacillota</taxon>
        <taxon>Bacilli</taxon>
        <taxon>Bacillales</taxon>
        <taxon>Paenibacillaceae</taxon>
        <taxon>Paenibacillus</taxon>
    </lineage>
</organism>
<evidence type="ECO:0000313" key="2">
    <source>
        <dbReference type="EMBL" id="SEN48517.1"/>
    </source>
</evidence>
<reference evidence="2 3" key="1">
    <citation type="submission" date="2016-10" db="EMBL/GenBank/DDBJ databases">
        <authorList>
            <person name="de Groot N.N."/>
        </authorList>
    </citation>
    <scope>NUCLEOTIDE SEQUENCE [LARGE SCALE GENOMIC DNA]</scope>
    <source>
        <strain evidence="2 3">CGMCC 1.10238</strain>
    </source>
</reference>